<feature type="compositionally biased region" description="Basic residues" evidence="1">
    <location>
        <begin position="59"/>
        <end position="88"/>
    </location>
</feature>
<dbReference type="STRING" id="195883.A0A482XMB9"/>
<feature type="signal peptide" evidence="2">
    <location>
        <begin position="1"/>
        <end position="21"/>
    </location>
</feature>
<name>A0A482XMB9_LAOST</name>
<accession>A0A482XMB9</accession>
<feature type="compositionally biased region" description="Polar residues" evidence="1">
    <location>
        <begin position="499"/>
        <end position="511"/>
    </location>
</feature>
<feature type="compositionally biased region" description="Basic and acidic residues" evidence="1">
    <location>
        <begin position="1385"/>
        <end position="1402"/>
    </location>
</feature>
<feature type="region of interest" description="Disordered" evidence="1">
    <location>
        <begin position="608"/>
        <end position="627"/>
    </location>
</feature>
<sequence length="1708" mass="192448">MVLTSRTFLFIFCALTAAAEGFTGGLDPKRLHLFKNAANHLRTITYPVGGKQHGERRDCHRHHHHGYDHHHQKHDHHHNHGHHDKHGHHKLSVGRAIYQDPYYHVSPQLFYFNKKPLKHAFNQYYSNKFSPYWFNRYNYLPYQMKPLVPAYNYQLKPLYYYLSNPQILTPVPQVTWIKPHHVYPHDNQVASEDSLSVADPLNNPLSHNVDDSSYEENDMTNAQIPVQDPDLDNDNNQSNENDSVPSTNDIAAEEKNTTPIFGNKININGDSTSYNNAEQTTRQYTPMIDSDEVNENSTPSVRITGSFDNCKEHTTTQDDFDRVYTTKSDDSFNFGVSDSLRTTVPSYEEKNIENSYSTREPIAITDSPEHDVTISNEPSLKDVSEQTVTYSPLEILQNEEILPKLGQEVDLEDSVSSITGAEDDDSNGGLKYGTSGGTTIPEFLETKPNEYHTTSGYDVTSPKIVTQRNEVDLFKYDHTIMDLTTSENKDDNVEEYKGSPTQQTLPQSPFEEQTTINSHFSEEASTFFLEPKHQYYTTTVSPKTNEVSEYEDAPNLQTLSQSSFGEATTIRSNFNDDASSETSDQDLLLFEEFIKTITESVTASPEISYSSELQSKTGMGEPDDRTTVRSFTKDAIDSTVKESGTVDNWRSITIFPSHTSVTNSETIPGSYVYRDLKDVLSLKTSVNSNSFETTTPTPVEKNEEESLKYHTVPVTISSISTDFDRDYEEVPAEKSIIDLSLSVLPMFTDSTEESENEFSKLKAGIFTTLSPTSIYTDFTEKSREGLSEFKFESNSIPITSSVYNDFTENYPPSTPSSLKIGSPNSTTNDTSISRDKISSDNLDEELLKSTTGNTGYEDRIDSAEITTNYYTRGDWSIEESIKSGDDDDNNNGSKVTEDGISVNEEKSSNTEAWNETFSIDSIETTTLSPYLSETKGAEFNEIENENDASVSKMEELEKQNISDNNIATEKLSLVPSGESIYDSEKYSKDYHLHSNTVTSKIDLIDFEVFQTDEPTKSYQEDKMSQTHVSSTETDFGNEKIESIGGFSESTTTTLGALNSSTAEDREDINEFSNNISDEENSATIFEQHGNNKNVVDSIVTTEPSYETDLNNVKKQSNSEYENKIPTTETPPAYYHGNLFEEIKNVILSTSVPSDNLPEVTEANLLYDTTSSSRTDQYERITIQPSGTHSQESIEKLSIGGDDSEKISGEDNAVENDYNDNNDHKDYLSSLELTSETNFNSKMNASNVKFEVEGEPLNKNYEDLLNEVKQEQSQEDKNLYSTSPNYISLVENNIDQTTLSSEAGTTFNAHSSNQENEQGKDEIVQVLVNDTVDVDNTRKVISELQSNVDDNSDGVIRVYEELDTSFPSSEVALQNENLKQEEAVDEETHVSEELEPVTEGKEQVDEEETTEILPLKQFHEPLFIENLNETDNQAVDIAARNDSMDEVNGVESSTRAQFSDFTEMESIDGENKGEEVVSSNSNSGNDDAPFHLDLLNLNGTIHDDSEEKMSNKSSMIEEVTYYNIKNLEEDSSGDNLFVAVNDEETNRTGLLSVDEVIDVNDDDSTNNYELRRSVRYEYDPYLIVSDSTLNVRKPYSNNINYQSDLSAKPRYIVKRDTVDSGKSRIPLKSEEFLTEKREIENESPAILGRDYQGEEALYDEDEYDYDNDFVPLSNVNPSGLIEEENEEEDDTKLTNDSGPSIIELLKRIT</sequence>
<evidence type="ECO:0000313" key="3">
    <source>
        <dbReference type="EMBL" id="RZF46983.1"/>
    </source>
</evidence>
<gene>
    <name evidence="3" type="ORF">LSTR_LSTR011846</name>
</gene>
<dbReference type="OrthoDB" id="10587266at2759"/>
<feature type="region of interest" description="Disordered" evidence="1">
    <location>
        <begin position="1385"/>
        <end position="1407"/>
    </location>
</feature>
<feature type="chain" id="PRO_5019778027" evidence="2">
    <location>
        <begin position="22"/>
        <end position="1708"/>
    </location>
</feature>
<feature type="region of interest" description="Disordered" evidence="1">
    <location>
        <begin position="880"/>
        <end position="911"/>
    </location>
</feature>
<feature type="compositionally biased region" description="Basic and acidic residues" evidence="1">
    <location>
        <begin position="487"/>
        <end position="497"/>
    </location>
</feature>
<organism evidence="3 4">
    <name type="scientific">Laodelphax striatellus</name>
    <name type="common">Small brown planthopper</name>
    <name type="synonym">Delphax striatella</name>
    <dbReference type="NCBI Taxonomy" id="195883"/>
    <lineage>
        <taxon>Eukaryota</taxon>
        <taxon>Metazoa</taxon>
        <taxon>Ecdysozoa</taxon>
        <taxon>Arthropoda</taxon>
        <taxon>Hexapoda</taxon>
        <taxon>Insecta</taxon>
        <taxon>Pterygota</taxon>
        <taxon>Neoptera</taxon>
        <taxon>Paraneoptera</taxon>
        <taxon>Hemiptera</taxon>
        <taxon>Auchenorrhyncha</taxon>
        <taxon>Fulgoroidea</taxon>
        <taxon>Delphacidae</taxon>
        <taxon>Criomorphinae</taxon>
        <taxon>Laodelphax</taxon>
    </lineage>
</organism>
<feature type="region of interest" description="Disordered" evidence="1">
    <location>
        <begin position="1182"/>
        <end position="1221"/>
    </location>
</feature>
<evidence type="ECO:0000256" key="1">
    <source>
        <dbReference type="SAM" id="MobiDB-lite"/>
    </source>
</evidence>
<feature type="region of interest" description="Disordered" evidence="1">
    <location>
        <begin position="1109"/>
        <end position="1129"/>
    </location>
</feature>
<evidence type="ECO:0000256" key="2">
    <source>
        <dbReference type="SAM" id="SignalP"/>
    </source>
</evidence>
<comment type="caution">
    <text evidence="3">The sequence shown here is derived from an EMBL/GenBank/DDBJ whole genome shotgun (WGS) entry which is preliminary data.</text>
</comment>
<protein>
    <submittedName>
        <fullName evidence="3">Uncharacterized protein</fullName>
    </submittedName>
</protein>
<evidence type="ECO:0000313" key="4">
    <source>
        <dbReference type="Proteomes" id="UP000291343"/>
    </source>
</evidence>
<keyword evidence="4" id="KW-1185">Reference proteome</keyword>
<dbReference type="Proteomes" id="UP000291343">
    <property type="component" value="Unassembled WGS sequence"/>
</dbReference>
<feature type="region of interest" description="Disordered" evidence="1">
    <location>
        <begin position="189"/>
        <end position="249"/>
    </location>
</feature>
<feature type="region of interest" description="Disordered" evidence="1">
    <location>
        <begin position="49"/>
        <end position="88"/>
    </location>
</feature>
<dbReference type="EMBL" id="QKKF02005135">
    <property type="protein sequence ID" value="RZF46983.1"/>
    <property type="molecule type" value="Genomic_DNA"/>
</dbReference>
<feature type="compositionally biased region" description="Polar residues" evidence="1">
    <location>
        <begin position="608"/>
        <end position="617"/>
    </location>
</feature>
<keyword evidence="2" id="KW-0732">Signal</keyword>
<feature type="compositionally biased region" description="Polar residues" evidence="1">
    <location>
        <begin position="809"/>
        <end position="831"/>
    </location>
</feature>
<feature type="region of interest" description="Disordered" evidence="1">
    <location>
        <begin position="809"/>
        <end position="859"/>
    </location>
</feature>
<dbReference type="InParanoid" id="A0A482XMB9"/>
<feature type="region of interest" description="Disordered" evidence="1">
    <location>
        <begin position="487"/>
        <end position="511"/>
    </location>
</feature>
<proteinExistence type="predicted"/>
<reference evidence="3 4" key="1">
    <citation type="journal article" date="2017" name="Gigascience">
        <title>Genome sequence of the small brown planthopper, Laodelphax striatellus.</title>
        <authorList>
            <person name="Zhu J."/>
            <person name="Jiang F."/>
            <person name="Wang X."/>
            <person name="Yang P."/>
            <person name="Bao Y."/>
            <person name="Zhao W."/>
            <person name="Wang W."/>
            <person name="Lu H."/>
            <person name="Wang Q."/>
            <person name="Cui N."/>
            <person name="Li J."/>
            <person name="Chen X."/>
            <person name="Luo L."/>
            <person name="Yu J."/>
            <person name="Kang L."/>
            <person name="Cui F."/>
        </authorList>
    </citation>
    <scope>NUCLEOTIDE SEQUENCE [LARGE SCALE GENOMIC DNA]</scope>
    <source>
        <strain evidence="3">Lst14</strain>
    </source>
</reference>